<dbReference type="GO" id="GO:0046872">
    <property type="term" value="F:metal ion binding"/>
    <property type="evidence" value="ECO:0007669"/>
    <property type="project" value="UniProtKB-KW"/>
</dbReference>
<evidence type="ECO:0000313" key="26">
    <source>
        <dbReference type="Proteomes" id="UP000033140"/>
    </source>
</evidence>
<evidence type="ECO:0000256" key="18">
    <source>
        <dbReference type="ARBA" id="ARBA00031547"/>
    </source>
</evidence>
<keyword evidence="26" id="KW-1185">Reference proteome</keyword>
<sequence length="879" mass="98784">MPAKRKDPNAPATLPTRRSARNVAKETSYNEIDEEKPVKAKAAAPAKKGKGKKTAEKEKVDGDATDAKEEEKAAEEEEAKEADPEEPAAKKSRTGIAVGDALPDLVLKDEDENEVKINELKNVIIFAYPKASTPGCTKQGCSFRDNYPKIQKAGYSVYGLSLDTPKSQKTFKTKQNFPYHLLSDAPNGQFLAWLGALKVGKKITRSHWVVDGEGKIEAIEAGVAPLDSSKKAMKTIKAEEEDGEEAKDEDVGVASPIFPTDPDISFSNPPTPHLRLMRRFATSTITRMTSASARCTLAELPKSHIFTSNLPADPEIPSPQASKEAPAELLRNARAVKGAIFTWVKPDTSDDYELLATSPKALHDIGLKQTEAETEEFAQVMSGNQIYDEHYPWAQCYGGWQFGSWAGQLGDGRVMSLFEATNPETKERFEVQLKGSGKTPYSRFADGNAVLRSSIREFLISEHLNALGIPSTRALSLVNLPSKFARRERIETCAVYTRFAPSWLRIGSFDIHRWRGDRVTMKKLADYCIEHVFGGLDKLPGKRETDTEEPNRFERLYREICARNAKTVAYWQAYGFMNGVLNTDNTSILGLSMDFGPFAFMDNFDPSHTPNHDDHALRYSYRMQPTIIWWNLTRLGEDLGELFGAGEHVDEEKYAKGQWSEEEKEALITCAEGIIERAGDEYKAVFLEKYKELMGKRLGLQTSQETDFDQLFSNTLDTLEKYGIDFHHFFYRISSVPVFSLSSDDDFVQAASKILPPEEDKSVHYAGHTREDAVKGLVEFLQAYKKRLETEGSTDDASREKRMKEVNPKFTLRNWVLQEVIDRVSKDGERDILQDVMTMALNPYDPETWESLEITKEDQERYCGTVPRSERGLQCSCSS</sequence>
<dbReference type="InterPro" id="IPR000866">
    <property type="entry name" value="AhpC/TSA"/>
</dbReference>
<evidence type="ECO:0000256" key="2">
    <source>
        <dbReference type="ARBA" id="ARBA00004123"/>
    </source>
</evidence>
<keyword evidence="11" id="KW-0067">ATP-binding</keyword>
<feature type="region of interest" description="Disordered" evidence="23">
    <location>
        <begin position="1"/>
        <end position="95"/>
    </location>
</feature>
<evidence type="ECO:0000256" key="4">
    <source>
        <dbReference type="ARBA" id="ARBA00011245"/>
    </source>
</evidence>
<comment type="catalytic activity">
    <reaction evidence="21">
        <text>a hydroperoxide + [thioredoxin]-dithiol = an alcohol + [thioredoxin]-disulfide + H2O</text>
        <dbReference type="Rhea" id="RHEA:62620"/>
        <dbReference type="Rhea" id="RHEA-COMP:10698"/>
        <dbReference type="Rhea" id="RHEA-COMP:10700"/>
        <dbReference type="ChEBI" id="CHEBI:15377"/>
        <dbReference type="ChEBI" id="CHEBI:29950"/>
        <dbReference type="ChEBI" id="CHEBI:30879"/>
        <dbReference type="ChEBI" id="CHEBI:35924"/>
        <dbReference type="ChEBI" id="CHEBI:50058"/>
        <dbReference type="EC" id="1.11.1.24"/>
    </reaction>
</comment>
<evidence type="ECO:0000256" key="16">
    <source>
        <dbReference type="ARBA" id="ARBA00023242"/>
    </source>
</evidence>
<organism evidence="25 26">
    <name type="scientific">Saitoella complicata (strain BCRC 22490 / CBS 7301 / JCM 7358 / NBRC 10748 / NRRL Y-17804)</name>
    <dbReference type="NCBI Taxonomy" id="698492"/>
    <lineage>
        <taxon>Eukaryota</taxon>
        <taxon>Fungi</taxon>
        <taxon>Dikarya</taxon>
        <taxon>Ascomycota</taxon>
        <taxon>Taphrinomycotina</taxon>
        <taxon>Taphrinomycotina incertae sedis</taxon>
        <taxon>Saitoella</taxon>
    </lineage>
</organism>
<dbReference type="RefSeq" id="XP_019024314.1">
    <property type="nucleotide sequence ID" value="XM_019166843.1"/>
</dbReference>
<dbReference type="OMA" id="IMRKETE"/>
<dbReference type="InterPro" id="IPR013766">
    <property type="entry name" value="Thioredoxin_domain"/>
</dbReference>
<evidence type="ECO:0000313" key="25">
    <source>
        <dbReference type="EMBL" id="GAO46326.1"/>
    </source>
</evidence>
<evidence type="ECO:0000256" key="10">
    <source>
        <dbReference type="ARBA" id="ARBA00022741"/>
    </source>
</evidence>
<feature type="compositionally biased region" description="Acidic residues" evidence="23">
    <location>
        <begin position="72"/>
        <end position="86"/>
    </location>
</feature>
<evidence type="ECO:0000256" key="15">
    <source>
        <dbReference type="ARBA" id="ARBA00023157"/>
    </source>
</evidence>
<dbReference type="GO" id="GO:0005524">
    <property type="term" value="F:ATP binding"/>
    <property type="evidence" value="ECO:0007669"/>
    <property type="project" value="UniProtKB-KW"/>
</dbReference>
<evidence type="ECO:0000256" key="9">
    <source>
        <dbReference type="ARBA" id="ARBA00022723"/>
    </source>
</evidence>
<reference evidence="25 26" key="3">
    <citation type="journal article" date="2015" name="Genome Announc.">
        <title>Draft Genome Sequence of the Archiascomycetous Yeast Saitoella complicata.</title>
        <authorList>
            <person name="Yamauchi K."/>
            <person name="Kondo S."/>
            <person name="Hamamoto M."/>
            <person name="Takahashi Y."/>
            <person name="Ogura Y."/>
            <person name="Hayashi T."/>
            <person name="Nishida H."/>
        </authorList>
    </citation>
    <scope>NUCLEOTIDE SEQUENCE [LARGE SCALE GENOMIC DNA]</scope>
    <source>
        <strain evidence="25 26">NRRL Y-17804</strain>
    </source>
</reference>
<accession>A0A0E9N9B9</accession>
<dbReference type="FunFam" id="3.40.30.10:FF:000157">
    <property type="entry name" value="DOT5p Nuclear thiol peroxidase"/>
    <property type="match status" value="1"/>
</dbReference>
<dbReference type="PANTHER" id="PTHR32057">
    <property type="entry name" value="PROTEIN ADENYLYLTRANSFERASE SELO, MITOCHONDRIAL"/>
    <property type="match status" value="1"/>
</dbReference>
<keyword evidence="8" id="KW-0548">Nucleotidyltransferase</keyword>
<keyword evidence="12" id="KW-0460">Magnesium</keyword>
<keyword evidence="6" id="KW-0575">Peroxidase</keyword>
<dbReference type="EC" id="1.11.1.24" evidence="5"/>
<reference evidence="25 26" key="2">
    <citation type="journal article" date="2014" name="J. Gen. Appl. Microbiol.">
        <title>The early diverging ascomycetous budding yeast Saitoella complicata has three histone deacetylases belonging to the Clr6, Hos2, and Rpd3 lineages.</title>
        <authorList>
            <person name="Nishida H."/>
            <person name="Matsumoto T."/>
            <person name="Kondo S."/>
            <person name="Hamamoto M."/>
            <person name="Yoshikawa H."/>
        </authorList>
    </citation>
    <scope>NUCLEOTIDE SEQUENCE [LARGE SCALE GENOMIC DNA]</scope>
    <source>
        <strain evidence="25 26">NRRL Y-17804</strain>
    </source>
</reference>
<evidence type="ECO:0000256" key="5">
    <source>
        <dbReference type="ARBA" id="ARBA00013017"/>
    </source>
</evidence>
<keyword evidence="9" id="KW-0479">Metal-binding</keyword>
<gene>
    <name evidence="25" type="ORF">G7K_0558-t1</name>
</gene>
<evidence type="ECO:0000256" key="17">
    <source>
        <dbReference type="ARBA" id="ARBA00023284"/>
    </source>
</evidence>
<keyword evidence="14" id="KW-0560">Oxidoreductase</keyword>
<comment type="subunit">
    <text evidence="4">Monomer.</text>
</comment>
<keyword evidence="13" id="KW-0049">Antioxidant</keyword>
<feature type="domain" description="Thioredoxin" evidence="24">
    <location>
        <begin position="96"/>
        <end position="238"/>
    </location>
</feature>
<dbReference type="SUPFAM" id="SSF52833">
    <property type="entry name" value="Thioredoxin-like"/>
    <property type="match status" value="1"/>
</dbReference>
<feature type="compositionally biased region" description="Basic and acidic residues" evidence="23">
    <location>
        <begin position="53"/>
        <end position="71"/>
    </location>
</feature>
<evidence type="ECO:0000256" key="23">
    <source>
        <dbReference type="SAM" id="MobiDB-lite"/>
    </source>
</evidence>
<evidence type="ECO:0000259" key="24">
    <source>
        <dbReference type="PROSITE" id="PS51352"/>
    </source>
</evidence>
<dbReference type="PANTHER" id="PTHR32057:SF14">
    <property type="entry name" value="PROTEIN ADENYLYLTRANSFERASE SELO, MITOCHONDRIAL"/>
    <property type="match status" value="1"/>
</dbReference>
<keyword evidence="17" id="KW-0676">Redox-active center</keyword>
<dbReference type="PROSITE" id="PS51352">
    <property type="entry name" value="THIOREDOXIN_2"/>
    <property type="match status" value="1"/>
</dbReference>
<evidence type="ECO:0000256" key="20">
    <source>
        <dbReference type="ARBA" id="ARBA00038489"/>
    </source>
</evidence>
<evidence type="ECO:0000256" key="19">
    <source>
        <dbReference type="ARBA" id="ARBA00032824"/>
    </source>
</evidence>
<dbReference type="EMBL" id="BACD03000003">
    <property type="protein sequence ID" value="GAO46326.1"/>
    <property type="molecule type" value="Genomic_DNA"/>
</dbReference>
<evidence type="ECO:0000256" key="11">
    <source>
        <dbReference type="ARBA" id="ARBA00022840"/>
    </source>
</evidence>
<comment type="similarity">
    <text evidence="3">Belongs to the SELO family.</text>
</comment>
<evidence type="ECO:0000256" key="13">
    <source>
        <dbReference type="ARBA" id="ARBA00022862"/>
    </source>
</evidence>
<dbReference type="GO" id="GO:0005739">
    <property type="term" value="C:mitochondrion"/>
    <property type="evidence" value="ECO:0007669"/>
    <property type="project" value="TreeGrafter"/>
</dbReference>
<comment type="cofactor">
    <cofactor evidence="1">
        <name>Mg(2+)</name>
        <dbReference type="ChEBI" id="CHEBI:18420"/>
    </cofactor>
</comment>
<keyword evidence="7" id="KW-0808">Transferase</keyword>
<dbReference type="GO" id="GO:0034599">
    <property type="term" value="P:cellular response to oxidative stress"/>
    <property type="evidence" value="ECO:0007669"/>
    <property type="project" value="UniProtKB-ARBA"/>
</dbReference>
<dbReference type="InterPro" id="IPR036249">
    <property type="entry name" value="Thioredoxin-like_sf"/>
</dbReference>
<dbReference type="Proteomes" id="UP000033140">
    <property type="component" value="Unassembled WGS sequence"/>
</dbReference>
<dbReference type="Pfam" id="PF00578">
    <property type="entry name" value="AhpC-TSA"/>
    <property type="match status" value="1"/>
</dbReference>
<dbReference type="AlphaFoldDB" id="A0A0E9N9B9"/>
<name>A0A0E9N9B9_SAICN</name>
<evidence type="ECO:0000256" key="8">
    <source>
        <dbReference type="ARBA" id="ARBA00022695"/>
    </source>
</evidence>
<evidence type="ECO:0000256" key="3">
    <source>
        <dbReference type="ARBA" id="ARBA00009747"/>
    </source>
</evidence>
<evidence type="ECO:0000256" key="12">
    <source>
        <dbReference type="ARBA" id="ARBA00022842"/>
    </source>
</evidence>
<evidence type="ECO:0000256" key="22">
    <source>
        <dbReference type="ARBA" id="ARBA00077538"/>
    </source>
</evidence>
<dbReference type="InterPro" id="IPR003846">
    <property type="entry name" value="SelO"/>
</dbReference>
<dbReference type="HAMAP" id="MF_00692">
    <property type="entry name" value="SelO"/>
    <property type="match status" value="1"/>
</dbReference>
<evidence type="ECO:0000256" key="1">
    <source>
        <dbReference type="ARBA" id="ARBA00001946"/>
    </source>
</evidence>
<dbReference type="Gene3D" id="3.40.30.10">
    <property type="entry name" value="Glutaredoxin"/>
    <property type="match status" value="1"/>
</dbReference>
<evidence type="ECO:0000256" key="21">
    <source>
        <dbReference type="ARBA" id="ARBA00049091"/>
    </source>
</evidence>
<comment type="caution">
    <text evidence="25">The sequence shown here is derived from an EMBL/GenBank/DDBJ whole genome shotgun (WGS) entry which is preliminary data.</text>
</comment>
<dbReference type="GO" id="GO:0008379">
    <property type="term" value="F:thioredoxin peroxidase activity"/>
    <property type="evidence" value="ECO:0007669"/>
    <property type="project" value="UniProtKB-ARBA"/>
</dbReference>
<keyword evidence="16" id="KW-0539">Nucleus</keyword>
<dbReference type="Pfam" id="PF02696">
    <property type="entry name" value="SelO"/>
    <property type="match status" value="1"/>
</dbReference>
<comment type="similarity">
    <text evidence="20">Belongs to the peroxiredoxin family. BCP/PrxQ subfamily.</text>
</comment>
<evidence type="ECO:0000256" key="6">
    <source>
        <dbReference type="ARBA" id="ARBA00022559"/>
    </source>
</evidence>
<protein>
    <recommendedName>
        <fullName evidence="5">thioredoxin-dependent peroxiredoxin</fullName>
        <ecNumber evidence="5">1.11.1.24</ecNumber>
    </recommendedName>
    <alternativeName>
        <fullName evidence="22">Nuclear thiol peroxidase</fullName>
    </alternativeName>
    <alternativeName>
        <fullName evidence="18">Selenoprotein O</fullName>
    </alternativeName>
    <alternativeName>
        <fullName evidence="19">Thioredoxin peroxidase</fullName>
    </alternativeName>
</protein>
<keyword evidence="10" id="KW-0547">Nucleotide-binding</keyword>
<evidence type="ECO:0000256" key="7">
    <source>
        <dbReference type="ARBA" id="ARBA00022679"/>
    </source>
</evidence>
<evidence type="ECO:0000256" key="14">
    <source>
        <dbReference type="ARBA" id="ARBA00023002"/>
    </source>
</evidence>
<dbReference type="GO" id="GO:0070733">
    <property type="term" value="F:AMPylase activity"/>
    <property type="evidence" value="ECO:0007669"/>
    <property type="project" value="TreeGrafter"/>
</dbReference>
<dbReference type="STRING" id="698492.A0A0E9N9B9"/>
<dbReference type="OrthoDB" id="10254721at2759"/>
<reference evidence="25 26" key="1">
    <citation type="journal article" date="2011" name="J. Gen. Appl. Microbiol.">
        <title>Draft genome sequencing of the enigmatic yeast Saitoella complicata.</title>
        <authorList>
            <person name="Nishida H."/>
            <person name="Hamamoto M."/>
            <person name="Sugiyama J."/>
        </authorList>
    </citation>
    <scope>NUCLEOTIDE SEQUENCE [LARGE SCALE GENOMIC DNA]</scope>
    <source>
        <strain evidence="25 26">NRRL Y-17804</strain>
    </source>
</reference>
<comment type="subcellular location">
    <subcellularLocation>
        <location evidence="2">Nucleus</location>
    </subcellularLocation>
</comment>
<dbReference type="CDD" id="cd03017">
    <property type="entry name" value="PRX_BCP"/>
    <property type="match status" value="1"/>
</dbReference>
<dbReference type="GO" id="GO:0005634">
    <property type="term" value="C:nucleus"/>
    <property type="evidence" value="ECO:0007669"/>
    <property type="project" value="UniProtKB-SubCell"/>
</dbReference>
<keyword evidence="15" id="KW-1015">Disulfide bond</keyword>
<proteinExistence type="inferred from homology"/>